<dbReference type="AlphaFoldDB" id="A0A819S675"/>
<sequence length="128" mass="15183">MEREMIFDTIDLLLLLCTDSKSLRTFLKQLSNDTWFHLFYQLTQQCNDGLGSSINSSNIHLPLTPTFDLKTMEKLGILFEKLSELTENRRLFSKYNFLYIFKEWKQKFVNDSPFLVLNMKSTLLNLEQ</sequence>
<gene>
    <name evidence="2" type="ORF">OTI717_LOCUS32010</name>
</gene>
<proteinExistence type="predicted"/>
<dbReference type="Proteomes" id="UP000663823">
    <property type="component" value="Unassembled WGS sequence"/>
</dbReference>
<dbReference type="PANTHER" id="PTHR34523:SF1">
    <property type="entry name" value="COILED-COIL DOMAIN-CONTAINING PROTEIN 138"/>
    <property type="match status" value="1"/>
</dbReference>
<dbReference type="InterPro" id="IPR038798">
    <property type="entry name" value="CCDC138"/>
</dbReference>
<accession>A0A819S675</accession>
<evidence type="ECO:0000259" key="1">
    <source>
        <dbReference type="Pfam" id="PF21035"/>
    </source>
</evidence>
<protein>
    <recommendedName>
        <fullName evidence="1">Coiled-coil domain-containing protein</fullName>
    </recommendedName>
</protein>
<comment type="caution">
    <text evidence="2">The sequence shown here is derived from an EMBL/GenBank/DDBJ whole genome shotgun (WGS) entry which is preliminary data.</text>
</comment>
<evidence type="ECO:0000313" key="2">
    <source>
        <dbReference type="EMBL" id="CAF4058216.1"/>
    </source>
</evidence>
<name>A0A819S675_9BILA</name>
<organism evidence="2 3">
    <name type="scientific">Rotaria sordida</name>
    <dbReference type="NCBI Taxonomy" id="392033"/>
    <lineage>
        <taxon>Eukaryota</taxon>
        <taxon>Metazoa</taxon>
        <taxon>Spiralia</taxon>
        <taxon>Gnathifera</taxon>
        <taxon>Rotifera</taxon>
        <taxon>Eurotatoria</taxon>
        <taxon>Bdelloidea</taxon>
        <taxon>Philodinida</taxon>
        <taxon>Philodinidae</taxon>
        <taxon>Rotaria</taxon>
    </lineage>
</organism>
<feature type="domain" description="Coiled-coil" evidence="1">
    <location>
        <begin position="64"/>
        <end position="126"/>
    </location>
</feature>
<dbReference type="EMBL" id="CAJOAX010009552">
    <property type="protein sequence ID" value="CAF4058216.1"/>
    <property type="molecule type" value="Genomic_DNA"/>
</dbReference>
<dbReference type="PANTHER" id="PTHR34523">
    <property type="entry name" value="COILED-COIL DOMAIN-CONTAINING PROTEIN 138"/>
    <property type="match status" value="1"/>
</dbReference>
<dbReference type="InterPro" id="IPR048750">
    <property type="entry name" value="CCDC138_C"/>
</dbReference>
<reference evidence="2" key="1">
    <citation type="submission" date="2021-02" db="EMBL/GenBank/DDBJ databases">
        <authorList>
            <person name="Nowell W R."/>
        </authorList>
    </citation>
    <scope>NUCLEOTIDE SEQUENCE</scope>
</reference>
<dbReference type="Pfam" id="PF21035">
    <property type="entry name" value="CCDC138_C"/>
    <property type="match status" value="1"/>
</dbReference>
<evidence type="ECO:0000313" key="3">
    <source>
        <dbReference type="Proteomes" id="UP000663823"/>
    </source>
</evidence>